<feature type="region of interest" description="Disordered" evidence="2">
    <location>
        <begin position="60"/>
        <end position="106"/>
    </location>
</feature>
<dbReference type="PANTHER" id="PTHR34406">
    <property type="entry name" value="PROTEIN YCEI"/>
    <property type="match status" value="1"/>
</dbReference>
<comment type="similarity">
    <text evidence="1">Belongs to the UPF0312 family.</text>
</comment>
<dbReference type="EMBL" id="CP063189">
    <property type="protein sequence ID" value="WCZ32312.1"/>
    <property type="molecule type" value="Genomic_DNA"/>
</dbReference>
<evidence type="ECO:0000256" key="1">
    <source>
        <dbReference type="ARBA" id="ARBA00008812"/>
    </source>
</evidence>
<evidence type="ECO:0000313" key="5">
    <source>
        <dbReference type="Proteomes" id="UP001220064"/>
    </source>
</evidence>
<organism evidence="4 5">
    <name type="scientific">Corynebacterium massiliense DSM 45435</name>
    <dbReference type="NCBI Taxonomy" id="1121364"/>
    <lineage>
        <taxon>Bacteria</taxon>
        <taxon>Bacillati</taxon>
        <taxon>Actinomycetota</taxon>
        <taxon>Actinomycetes</taxon>
        <taxon>Mycobacteriales</taxon>
        <taxon>Corynebacteriaceae</taxon>
        <taxon>Corynebacterium</taxon>
    </lineage>
</organism>
<sequence>MSNLSGTWNVDPVHSTLSFVVRHAMVTKVRGTFNEWSSEITIDGENPAASTATATVKIDSVDTRNADRDKHLASDASLTPPTTRRQRLPPPASTSTSTATAPSQAI</sequence>
<dbReference type="SUPFAM" id="SSF101874">
    <property type="entry name" value="YceI-like"/>
    <property type="match status" value="1"/>
</dbReference>
<proteinExistence type="inferred from homology"/>
<feature type="compositionally biased region" description="Basic and acidic residues" evidence="2">
    <location>
        <begin position="60"/>
        <end position="73"/>
    </location>
</feature>
<feature type="domain" description="Lipid/polyisoprenoid-binding YceI-like" evidence="3">
    <location>
        <begin position="8"/>
        <end position="75"/>
    </location>
</feature>
<keyword evidence="5" id="KW-1185">Reference proteome</keyword>
<dbReference type="Gene3D" id="2.40.128.110">
    <property type="entry name" value="Lipid/polyisoprenoid-binding, YceI-like"/>
    <property type="match status" value="1"/>
</dbReference>
<dbReference type="InterPro" id="IPR036761">
    <property type="entry name" value="TTHA0802/YceI-like_sf"/>
</dbReference>
<dbReference type="Pfam" id="PF04264">
    <property type="entry name" value="YceI"/>
    <property type="match status" value="1"/>
</dbReference>
<accession>A0ABY7U9Z3</accession>
<gene>
    <name evidence="4" type="ORF">CMASS_04305</name>
</gene>
<reference evidence="4 5" key="1">
    <citation type="submission" date="2020-10" db="EMBL/GenBank/DDBJ databases">
        <title>Complete genome sequence of Corynebacterium massiliense DSM 45435, type strain of Corynebacterium massiliense.</title>
        <authorList>
            <person name="Busche T."/>
            <person name="Kalinowski J."/>
            <person name="Ruckert C."/>
        </authorList>
    </citation>
    <scope>NUCLEOTIDE SEQUENCE [LARGE SCALE GENOMIC DNA]</scope>
    <source>
        <strain evidence="4 5">DSM 45435</strain>
    </source>
</reference>
<dbReference type="PANTHER" id="PTHR34406:SF1">
    <property type="entry name" value="PROTEIN YCEI"/>
    <property type="match status" value="1"/>
</dbReference>
<feature type="compositionally biased region" description="Low complexity" evidence="2">
    <location>
        <begin position="93"/>
        <end position="106"/>
    </location>
</feature>
<dbReference type="Proteomes" id="UP001220064">
    <property type="component" value="Chromosome"/>
</dbReference>
<name>A0ABY7U9Z3_9CORY</name>
<evidence type="ECO:0000313" key="4">
    <source>
        <dbReference type="EMBL" id="WCZ32312.1"/>
    </source>
</evidence>
<evidence type="ECO:0000256" key="2">
    <source>
        <dbReference type="SAM" id="MobiDB-lite"/>
    </source>
</evidence>
<dbReference type="InterPro" id="IPR007372">
    <property type="entry name" value="Lipid/polyisoprenoid-bd_YceI"/>
</dbReference>
<protein>
    <recommendedName>
        <fullName evidence="3">Lipid/polyisoprenoid-binding YceI-like domain-containing protein</fullName>
    </recommendedName>
</protein>
<evidence type="ECO:0000259" key="3">
    <source>
        <dbReference type="Pfam" id="PF04264"/>
    </source>
</evidence>